<reference evidence="3 4" key="2">
    <citation type="journal article" date="2023" name="Plant Pathol.">
        <title>Dismantling and reorganizing Pseudomonas marginalis sensu#lato.</title>
        <authorList>
            <person name="Sawada H."/>
            <person name="Fujikawa T."/>
            <person name="Satou M."/>
        </authorList>
    </citation>
    <scope>NUCLEOTIDE SEQUENCE [LARGE SCALE GENOMIC DNA]</scope>
    <source>
        <strain evidence="1 3">MAFF 302030</strain>
        <strain evidence="2 4">MAFF 302046</strain>
    </source>
</reference>
<dbReference type="EMBL" id="JALQCW010000030">
    <property type="protein sequence ID" value="MCK9798685.1"/>
    <property type="molecule type" value="Genomic_DNA"/>
</dbReference>
<dbReference type="Proteomes" id="UP001155059">
    <property type="component" value="Unassembled WGS sequence"/>
</dbReference>
<evidence type="ECO:0008006" key="5">
    <source>
        <dbReference type="Google" id="ProtNLM"/>
    </source>
</evidence>
<name>A0A9X1YY93_9PSED</name>
<dbReference type="InterPro" id="IPR013783">
    <property type="entry name" value="Ig-like_fold"/>
</dbReference>
<dbReference type="Gene3D" id="2.60.40.10">
    <property type="entry name" value="Immunoglobulins"/>
    <property type="match status" value="1"/>
</dbReference>
<evidence type="ECO:0000313" key="1">
    <source>
        <dbReference type="EMBL" id="MCK9798685.1"/>
    </source>
</evidence>
<organism evidence="1 3">
    <name type="scientific">Pseudomonas morbosilactucae</name>
    <dbReference type="NCBI Taxonomy" id="2938197"/>
    <lineage>
        <taxon>Bacteria</taxon>
        <taxon>Pseudomonadati</taxon>
        <taxon>Pseudomonadota</taxon>
        <taxon>Gammaproteobacteria</taxon>
        <taxon>Pseudomonadales</taxon>
        <taxon>Pseudomonadaceae</taxon>
        <taxon>Pseudomonas</taxon>
    </lineage>
</organism>
<protein>
    <recommendedName>
        <fullName evidence="5">Ig-like domain-containing protein</fullName>
    </recommendedName>
</protein>
<evidence type="ECO:0000313" key="2">
    <source>
        <dbReference type="EMBL" id="MCK9815764.1"/>
    </source>
</evidence>
<dbReference type="EMBL" id="JALQCX010000031">
    <property type="protein sequence ID" value="MCK9815764.1"/>
    <property type="molecule type" value="Genomic_DNA"/>
</dbReference>
<dbReference type="AlphaFoldDB" id="A0A9X1YY93"/>
<evidence type="ECO:0000313" key="3">
    <source>
        <dbReference type="Proteomes" id="UP001155059"/>
    </source>
</evidence>
<keyword evidence="4" id="KW-1185">Reference proteome</keyword>
<comment type="caution">
    <text evidence="1">The sequence shown here is derived from an EMBL/GenBank/DDBJ whole genome shotgun (WGS) entry which is preliminary data.</text>
</comment>
<proteinExistence type="predicted"/>
<gene>
    <name evidence="1" type="ORF">M1B34_13365</name>
    <name evidence="2" type="ORF">M1B35_16925</name>
</gene>
<accession>A0A9X1YY93</accession>
<evidence type="ECO:0000313" key="4">
    <source>
        <dbReference type="Proteomes" id="UP001155163"/>
    </source>
</evidence>
<dbReference type="Proteomes" id="UP001155163">
    <property type="component" value="Unassembled WGS sequence"/>
</dbReference>
<reference evidence="3 4" key="1">
    <citation type="journal article" date="2022" name="Int. J. Syst. Evol. Microbiol.">
        <title>Pseudomonas aegrilactucae sp. nov. and Pseudomonas morbosilactucae sp. nov., pathogens causing bacterial rot of lettuce in Japan.</title>
        <authorList>
            <person name="Sawada H."/>
            <person name="Fujikawa T."/>
            <person name="Satou M."/>
        </authorList>
    </citation>
    <scope>NUCLEOTIDE SEQUENCE [LARGE SCALE GENOMIC DNA]</scope>
    <source>
        <strain evidence="1 3">MAFF 302030</strain>
        <strain evidence="2 4">MAFF 302046</strain>
    </source>
</reference>
<dbReference type="RefSeq" id="WP_268262571.1">
    <property type="nucleotide sequence ID" value="NZ_JALQCW010000030.1"/>
</dbReference>
<sequence>MRTLLTALAITGLALSLNGCALAFLPGCYLRSSPTLEPAQLPPVLQGQALAIRLTLTGGRPTGLYVDPKTPLPPGLTLTYRPDEGDAELSGRPTTAGDYAFTVYGMTAGTQCTGQVAERHYPLRVLAPD</sequence>